<dbReference type="GO" id="GO:0004161">
    <property type="term" value="F:dimethylallyltranstransferase activity"/>
    <property type="evidence" value="ECO:0007669"/>
    <property type="project" value="TreeGrafter"/>
</dbReference>
<keyword evidence="9" id="KW-1185">Reference proteome</keyword>
<dbReference type="SUPFAM" id="SSF48576">
    <property type="entry name" value="Terpenoid synthases"/>
    <property type="match status" value="1"/>
</dbReference>
<dbReference type="GO" id="GO:0005737">
    <property type="term" value="C:cytoplasm"/>
    <property type="evidence" value="ECO:0007669"/>
    <property type="project" value="TreeGrafter"/>
</dbReference>
<dbReference type="InterPro" id="IPR008949">
    <property type="entry name" value="Isoprenoid_synthase_dom_sf"/>
</dbReference>
<evidence type="ECO:0000256" key="7">
    <source>
        <dbReference type="SAM" id="Phobius"/>
    </source>
</evidence>
<accession>A0A813WVU5</accession>
<keyword evidence="7" id="KW-0472">Membrane</keyword>
<evidence type="ECO:0000256" key="4">
    <source>
        <dbReference type="ARBA" id="ARBA00022842"/>
    </source>
</evidence>
<dbReference type="PANTHER" id="PTHR11525">
    <property type="entry name" value="FARNESYL-PYROPHOSPHATE SYNTHETASE"/>
    <property type="match status" value="1"/>
</dbReference>
<keyword evidence="3" id="KW-0479">Metal-binding</keyword>
<name>A0A813WVU5_9BILA</name>
<feature type="transmembrane region" description="Helical" evidence="7">
    <location>
        <begin position="235"/>
        <end position="256"/>
    </location>
</feature>
<proteinExistence type="inferred from homology"/>
<protein>
    <recommendedName>
        <fullName evidence="5">Farnesyl pyrophosphate synthase</fullName>
    </recommendedName>
</protein>
<dbReference type="GO" id="GO:0046872">
    <property type="term" value="F:metal ion binding"/>
    <property type="evidence" value="ECO:0007669"/>
    <property type="project" value="UniProtKB-KW"/>
</dbReference>
<dbReference type="GO" id="GO:0004337">
    <property type="term" value="F:(2E,6E)-farnesyl diphosphate synthase activity"/>
    <property type="evidence" value="ECO:0007669"/>
    <property type="project" value="TreeGrafter"/>
</dbReference>
<sequence length="390" mass="45530">MNKSLTEQCDISKSFMMKNLDKSKYIKSISNYRHEDLLNLTMNSTSSLSILNSYYDTIVEDLVTNYSSETSKNIYLEKVLSHFKTVLNYNISDGKKLRGTTVIDTVRIISSESVDELLLKQAAILGWCIELMQGAFLVADDLMDHSLTRRGKTCWYLKVKEKESAVNDSFYLYSCTFILLKKYFPTNIKLFHLFNEIFQRTVIGQGLDLETPSYLPSVDLYTEEHYYTIVTWKTAYYTIVLPIFCGILITPLSFLVDHSELKSIAIDIGIYFQVQDDYLDCYGDINRTGKIGTDIQERKCSWLIVQAMKLLKDNNIKRKILRDNYGYDDENKVQCVKNIYEELNLKEIYQQYEEKTYENLIKRINQANFNSKQLEQLLKQILDSIHARNK</sequence>
<dbReference type="EMBL" id="CAJNOL010000125">
    <property type="protein sequence ID" value="CAF0866792.1"/>
    <property type="molecule type" value="Genomic_DNA"/>
</dbReference>
<dbReference type="PROSITE" id="PS00444">
    <property type="entry name" value="POLYPRENYL_SYNTHASE_2"/>
    <property type="match status" value="1"/>
</dbReference>
<evidence type="ECO:0000256" key="3">
    <source>
        <dbReference type="ARBA" id="ARBA00022723"/>
    </source>
</evidence>
<dbReference type="InterPro" id="IPR039702">
    <property type="entry name" value="FPS1-like"/>
</dbReference>
<dbReference type="Gene3D" id="1.10.600.10">
    <property type="entry name" value="Farnesyl Diphosphate Synthase"/>
    <property type="match status" value="1"/>
</dbReference>
<reference evidence="8" key="1">
    <citation type="submission" date="2021-02" db="EMBL/GenBank/DDBJ databases">
        <authorList>
            <person name="Nowell W R."/>
        </authorList>
    </citation>
    <scope>NUCLEOTIDE SEQUENCE</scope>
</reference>
<comment type="cofactor">
    <cofactor evidence="1">
        <name>Mg(2+)</name>
        <dbReference type="ChEBI" id="CHEBI:18420"/>
    </cofactor>
</comment>
<dbReference type="InterPro" id="IPR033749">
    <property type="entry name" value="Polyprenyl_synt_CS"/>
</dbReference>
<keyword evidence="2 6" id="KW-0808">Transferase</keyword>
<dbReference type="PROSITE" id="PS00723">
    <property type="entry name" value="POLYPRENYL_SYNTHASE_1"/>
    <property type="match status" value="1"/>
</dbReference>
<keyword evidence="7" id="KW-0812">Transmembrane</keyword>
<dbReference type="CDD" id="cd00685">
    <property type="entry name" value="Trans_IPPS_HT"/>
    <property type="match status" value="1"/>
</dbReference>
<comment type="similarity">
    <text evidence="6">Belongs to the FPP/GGPP synthase family.</text>
</comment>
<dbReference type="InterPro" id="IPR000092">
    <property type="entry name" value="Polyprenyl_synt"/>
</dbReference>
<evidence type="ECO:0000256" key="6">
    <source>
        <dbReference type="RuleBase" id="RU004466"/>
    </source>
</evidence>
<evidence type="ECO:0000256" key="2">
    <source>
        <dbReference type="ARBA" id="ARBA00022679"/>
    </source>
</evidence>
<evidence type="ECO:0000313" key="8">
    <source>
        <dbReference type="EMBL" id="CAF0866792.1"/>
    </source>
</evidence>
<gene>
    <name evidence="8" type="ORF">JXQ802_LOCUS7475</name>
</gene>
<evidence type="ECO:0000256" key="1">
    <source>
        <dbReference type="ARBA" id="ARBA00001946"/>
    </source>
</evidence>
<dbReference type="Pfam" id="PF00348">
    <property type="entry name" value="polyprenyl_synt"/>
    <property type="match status" value="1"/>
</dbReference>
<dbReference type="SFLD" id="SFLDG01017">
    <property type="entry name" value="Polyprenyl_Transferase_Like"/>
    <property type="match status" value="1"/>
</dbReference>
<dbReference type="PANTHER" id="PTHR11525:SF0">
    <property type="entry name" value="FARNESYL PYROPHOSPHATE SYNTHASE"/>
    <property type="match status" value="1"/>
</dbReference>
<dbReference type="Proteomes" id="UP000663870">
    <property type="component" value="Unassembled WGS sequence"/>
</dbReference>
<keyword evidence="4" id="KW-0460">Magnesium</keyword>
<organism evidence="8 9">
    <name type="scientific">Rotaria sordida</name>
    <dbReference type="NCBI Taxonomy" id="392033"/>
    <lineage>
        <taxon>Eukaryota</taxon>
        <taxon>Metazoa</taxon>
        <taxon>Spiralia</taxon>
        <taxon>Gnathifera</taxon>
        <taxon>Rotifera</taxon>
        <taxon>Eurotatoria</taxon>
        <taxon>Bdelloidea</taxon>
        <taxon>Philodinida</taxon>
        <taxon>Philodinidae</taxon>
        <taxon>Rotaria</taxon>
    </lineage>
</organism>
<comment type="caution">
    <text evidence="8">The sequence shown here is derived from an EMBL/GenBank/DDBJ whole genome shotgun (WGS) entry which is preliminary data.</text>
</comment>
<evidence type="ECO:0000313" key="9">
    <source>
        <dbReference type="Proteomes" id="UP000663870"/>
    </source>
</evidence>
<evidence type="ECO:0000256" key="5">
    <source>
        <dbReference type="ARBA" id="ARBA00034546"/>
    </source>
</evidence>
<keyword evidence="7" id="KW-1133">Transmembrane helix</keyword>
<dbReference type="AlphaFoldDB" id="A0A813WVU5"/>
<dbReference type="SFLD" id="SFLDS00005">
    <property type="entry name" value="Isoprenoid_Synthase_Type_I"/>
    <property type="match status" value="1"/>
</dbReference>
<dbReference type="GO" id="GO:0045337">
    <property type="term" value="P:farnesyl diphosphate biosynthetic process"/>
    <property type="evidence" value="ECO:0007669"/>
    <property type="project" value="TreeGrafter"/>
</dbReference>